<dbReference type="InterPro" id="IPR004871">
    <property type="entry name" value="RSE1/DDB1/CPSF1_C"/>
</dbReference>
<sequence>MYAIRTLKSSSAVVSATKAIYRDMECIFINKGSAVDICSLDLKLIDTIYPNGWVLLAIPVTISGADGILLVYSQGMYAIVCNRVRVHMGQMPIKAKWTRWIECSQMFIFVADEGYVAIARMNNQGLVFANDLNDFSYYKILECLSIRNCAEFVIEDISGDVFLARYISSQNGQRMILNERVILKKGIKHVEIIGDGMLLFANGKVHYYEEGRFVAESEFANQNIKCGLETERGVLMSMNDGEVIRVSLRSVQDLQNTTMHAPNVLTLKTEVLGNVGTWFNSIVPVGNGCYYAASSAGASYYLKIGKRLKILKVFENKGVQQGLELFEGRFGYIAANSIEFMMYGVDICVEPKYEFASAVRRFGIYEGWLIVSYLNEGRMYGEHIQEERKFDEILNIYNGMQCYFNTRNNIFKVSNTGITEIEEKGIVLTAYNEQECVIYTDERCIVRICLETMRRVICTECKYEVSLLYINKYLFVSTYNDELVIMDKNSLKVLEVRRHEMLKAACDVDEDVFFVGISGMCYRMRYGDDENDYVSKIAIECLFSFGFVVDTLIYVPGYLVGIGFMTVLVDLNRFCLYRCSQEGVSYGVFADQLYVSRGCGIYKCKLVFDPKLLVSTRHCWIEEQLKTKIMRRFITNHDEQEVCGYVEFDLSIGRDAVINSYVQVNANKRNVFKLESEILMEGKSLSTKYFIVASNMSKDEEMSKIRMLLIKNERIKVSYEAVRRGVVYGLCIDGEYVVTHRARMLCVYKWQAKSLVELCEMDIGFVPYKIASNAGRIACSCMNRSFEVFVFIKECNSLAREFINADKIQVDTMMFVPEGLLVTTSNGKIILYGSGYEVVLSFDTERITSMACGSLSLQQSNMIYFLTENGKIGGISTVNEDEMRSLLELEQHANTLSICPKQKKTEKIVDIDLINTLSISEIEKIADDKGFDKNTFFGILDKISKMY</sequence>
<dbReference type="Pfam" id="PF03178">
    <property type="entry name" value="CPSF_A"/>
    <property type="match status" value="1"/>
</dbReference>
<evidence type="ECO:0000313" key="2">
    <source>
        <dbReference type="EMBL" id="KHN70483.1"/>
    </source>
</evidence>
<dbReference type="HOGENOM" id="CLU_305879_0_0_1"/>
<dbReference type="AlphaFoldDB" id="A0A0B2UM93"/>
<protein>
    <recommendedName>
        <fullName evidence="1">RSE1/DDB1/CPSF1 C-terminal domain-containing protein</fullName>
    </recommendedName>
</protein>
<reference evidence="2 3" key="1">
    <citation type="journal article" date="2014" name="MBio">
        <title>The Ordospora colligata genome; evolution of extreme reduction in microsporidia and host-to-parasite horizontal gene transfer.</title>
        <authorList>
            <person name="Pombert J.-F."/>
            <person name="Haag K.L."/>
            <person name="Beidas S."/>
            <person name="Ebert D."/>
            <person name="Keeling P.J."/>
        </authorList>
    </citation>
    <scope>NUCLEOTIDE SEQUENCE [LARGE SCALE GENOMIC DNA]</scope>
    <source>
        <strain evidence="2 3">OC4</strain>
    </source>
</reference>
<dbReference type="RefSeq" id="XP_014564525.1">
    <property type="nucleotide sequence ID" value="XM_014709039.1"/>
</dbReference>
<dbReference type="GeneID" id="26260980"/>
<comment type="caution">
    <text evidence="2">The sequence shown here is derived from an EMBL/GenBank/DDBJ whole genome shotgun (WGS) entry which is preliminary data.</text>
</comment>
<accession>A0A0B2UM93</accession>
<organism evidence="2 3">
    <name type="scientific">Ordospora colligata OC4</name>
    <dbReference type="NCBI Taxonomy" id="1354746"/>
    <lineage>
        <taxon>Eukaryota</taxon>
        <taxon>Fungi</taxon>
        <taxon>Fungi incertae sedis</taxon>
        <taxon>Microsporidia</taxon>
        <taxon>Ordosporidae</taxon>
        <taxon>Ordospora</taxon>
    </lineage>
</organism>
<dbReference type="InParanoid" id="A0A0B2UM93"/>
<dbReference type="Proteomes" id="UP000031056">
    <property type="component" value="Unassembled WGS sequence"/>
</dbReference>
<dbReference type="GO" id="GO:0003676">
    <property type="term" value="F:nucleic acid binding"/>
    <property type="evidence" value="ECO:0007669"/>
    <property type="project" value="InterPro"/>
</dbReference>
<dbReference type="InterPro" id="IPR015943">
    <property type="entry name" value="WD40/YVTN_repeat-like_dom_sf"/>
</dbReference>
<dbReference type="GO" id="GO:0005634">
    <property type="term" value="C:nucleus"/>
    <property type="evidence" value="ECO:0007669"/>
    <property type="project" value="InterPro"/>
</dbReference>
<gene>
    <name evidence="2" type="ORF">M896_011370</name>
</gene>
<dbReference type="VEuPathDB" id="MicrosporidiaDB:M896_011370"/>
<dbReference type="OrthoDB" id="2190953at2759"/>
<proteinExistence type="predicted"/>
<feature type="domain" description="RSE1/DDB1/CPSF1 C-terminal" evidence="1">
    <location>
        <begin position="683"/>
        <end position="892"/>
    </location>
</feature>
<dbReference type="EMBL" id="JOKQ01000001">
    <property type="protein sequence ID" value="KHN70483.1"/>
    <property type="molecule type" value="Genomic_DNA"/>
</dbReference>
<evidence type="ECO:0000313" key="3">
    <source>
        <dbReference type="Proteomes" id="UP000031056"/>
    </source>
</evidence>
<name>A0A0B2UM93_9MICR</name>
<dbReference type="Gene3D" id="2.130.10.10">
    <property type="entry name" value="YVTN repeat-like/Quinoprotein amine dehydrogenase"/>
    <property type="match status" value="1"/>
</dbReference>
<evidence type="ECO:0000259" key="1">
    <source>
        <dbReference type="Pfam" id="PF03178"/>
    </source>
</evidence>
<keyword evidence="3" id="KW-1185">Reference proteome</keyword>